<dbReference type="Proteomes" id="UP000236416">
    <property type="component" value="Unassembled WGS sequence"/>
</dbReference>
<dbReference type="AlphaFoldDB" id="A0A2K4MRZ4"/>
<dbReference type="Pfam" id="PF13327">
    <property type="entry name" value="T3SS_LEE_assoc"/>
    <property type="match status" value="1"/>
</dbReference>
<proteinExistence type="predicted"/>
<dbReference type="InterPro" id="IPR025292">
    <property type="entry name" value="T3SS_LEE_assoc"/>
</dbReference>
<evidence type="ECO:0008006" key="3">
    <source>
        <dbReference type="Google" id="ProtNLM"/>
    </source>
</evidence>
<name>A0A2K4MRZ4_9NEIS</name>
<sequence length="184" mass="20351">MSPALRRLYALWHQPGQDMDVAWWAALDLASWREPYAQQPLLRPPLDDLIARRLGQAGAAPPLPAIAEPLLADEQRREALCMALGLWALRCPDYVLLKPYREALSSRLDGRALAQLQALLPLEGTRADLTPAMLPARACEIGAAWLADAAAPALRLCRLLWPPSALLAPPQPVEPVLQKLLRWL</sequence>
<comment type="caution">
    <text evidence="1">The sequence shown here is derived from an EMBL/GenBank/DDBJ whole genome shotgun (WGS) entry which is preliminary data.</text>
</comment>
<accession>A0A2K4MRZ4</accession>
<gene>
    <name evidence="1" type="ORF">C2134_04820</name>
</gene>
<reference evidence="1 2" key="1">
    <citation type="submission" date="2018-01" db="EMBL/GenBank/DDBJ databases">
        <title>Genomic Sequence of Chromobacterium MWU13-2610 from wild cranberry bogs within the Cape Cod National Seashore.</title>
        <authorList>
            <person name="O'Hara-Hanley K."/>
            <person name="Soby S."/>
            <person name="Harrison A."/>
        </authorList>
    </citation>
    <scope>NUCLEOTIDE SEQUENCE [LARGE SCALE GENOMIC DNA]</scope>
    <source>
        <strain evidence="1 2">MWU13-2610</strain>
    </source>
</reference>
<evidence type="ECO:0000313" key="2">
    <source>
        <dbReference type="Proteomes" id="UP000236416"/>
    </source>
</evidence>
<evidence type="ECO:0000313" key="1">
    <source>
        <dbReference type="EMBL" id="POA99797.1"/>
    </source>
</evidence>
<protein>
    <recommendedName>
        <fullName evidence="3">Type III secretion protein</fullName>
    </recommendedName>
</protein>
<keyword evidence="2" id="KW-1185">Reference proteome</keyword>
<dbReference type="EMBL" id="PPTF01000017">
    <property type="protein sequence ID" value="POA99797.1"/>
    <property type="molecule type" value="Genomic_DNA"/>
</dbReference>
<organism evidence="1 2">
    <name type="scientific">Chromobacterium sinusclupearum</name>
    <dbReference type="NCBI Taxonomy" id="2077146"/>
    <lineage>
        <taxon>Bacteria</taxon>
        <taxon>Pseudomonadati</taxon>
        <taxon>Pseudomonadota</taxon>
        <taxon>Betaproteobacteria</taxon>
        <taxon>Neisseriales</taxon>
        <taxon>Chromobacteriaceae</taxon>
        <taxon>Chromobacterium</taxon>
    </lineage>
</organism>